<evidence type="ECO:0000256" key="1">
    <source>
        <dbReference type="ARBA" id="ARBA00001933"/>
    </source>
</evidence>
<dbReference type="PANTHER" id="PTHR46383">
    <property type="entry name" value="ASPARTATE AMINOTRANSFERASE"/>
    <property type="match status" value="1"/>
</dbReference>
<evidence type="ECO:0000259" key="6">
    <source>
        <dbReference type="Pfam" id="PF00155"/>
    </source>
</evidence>
<name>A0A5C4J6P1_9ACTN</name>
<dbReference type="GO" id="GO:0008483">
    <property type="term" value="F:transaminase activity"/>
    <property type="evidence" value="ECO:0007669"/>
    <property type="project" value="UniProtKB-KW"/>
</dbReference>
<evidence type="ECO:0000313" key="8">
    <source>
        <dbReference type="Proteomes" id="UP000309174"/>
    </source>
</evidence>
<reference evidence="7 8" key="1">
    <citation type="submission" date="2019-05" db="EMBL/GenBank/DDBJ databases">
        <title>Draft genome sequence of Actinomadura sp. 14C53.</title>
        <authorList>
            <person name="Saricaoglu S."/>
            <person name="Isik K."/>
        </authorList>
    </citation>
    <scope>NUCLEOTIDE SEQUENCE [LARGE SCALE GENOMIC DNA]</scope>
    <source>
        <strain evidence="7 8">14C53</strain>
    </source>
</reference>
<dbReference type="InterPro" id="IPR004839">
    <property type="entry name" value="Aminotransferase_I/II_large"/>
</dbReference>
<gene>
    <name evidence="7" type="ORF">ETD83_24980</name>
</gene>
<organism evidence="7 8">
    <name type="scientific">Actinomadura soli</name>
    <dbReference type="NCBI Taxonomy" id="2508997"/>
    <lineage>
        <taxon>Bacteria</taxon>
        <taxon>Bacillati</taxon>
        <taxon>Actinomycetota</taxon>
        <taxon>Actinomycetes</taxon>
        <taxon>Streptosporangiales</taxon>
        <taxon>Thermomonosporaceae</taxon>
        <taxon>Actinomadura</taxon>
    </lineage>
</organism>
<dbReference type="Proteomes" id="UP000309174">
    <property type="component" value="Unassembled WGS sequence"/>
</dbReference>
<proteinExistence type="inferred from homology"/>
<dbReference type="InterPro" id="IPR015421">
    <property type="entry name" value="PyrdxlP-dep_Trfase_major"/>
</dbReference>
<evidence type="ECO:0000256" key="3">
    <source>
        <dbReference type="ARBA" id="ARBA00022576"/>
    </source>
</evidence>
<dbReference type="EMBL" id="VCKW01000141">
    <property type="protein sequence ID" value="TMQ93656.1"/>
    <property type="molecule type" value="Genomic_DNA"/>
</dbReference>
<dbReference type="CDD" id="cd00609">
    <property type="entry name" value="AAT_like"/>
    <property type="match status" value="1"/>
</dbReference>
<comment type="caution">
    <text evidence="7">The sequence shown here is derived from an EMBL/GenBank/DDBJ whole genome shotgun (WGS) entry which is preliminary data.</text>
</comment>
<dbReference type="Pfam" id="PF00155">
    <property type="entry name" value="Aminotran_1_2"/>
    <property type="match status" value="1"/>
</dbReference>
<evidence type="ECO:0000313" key="7">
    <source>
        <dbReference type="EMBL" id="TMQ93656.1"/>
    </source>
</evidence>
<sequence length="390" mass="42401">MQRCTSDSWVLPAASDLPTLGAMSTRVRAERHARDGVRMLPLVGAPILPMPEHVRRAVAEAMDQPDPRDTRGLPELRAAIAAELEREHGLRVDPERRLLITHGAMQGLSLVLRTVLTPGDEVIVPTPTYFFDGAVREAGASPVYVPSRECDGWALDLAGLEAAVTSRSRAVLLCNPNNPTGYLPDAATVAAVVDIAARHGLLVISDDSWQHFTFDGRRYHPVEAFADRWPHLVTVTSLSKYYALASWRLGYVLAPPPIVDALNRRFQWEAVCCGVVPQRAAIAALTGPRDWLDQALSTYQEKRDLVCDGIAASGLTQPVRPTGGAFLLVDCSRLGDTPAAIDRALLRNGIATVRGADMHAPDTHVRLTFGSDKPILDDLIRGLTRAGRES</sequence>
<evidence type="ECO:0000256" key="2">
    <source>
        <dbReference type="ARBA" id="ARBA00007441"/>
    </source>
</evidence>
<dbReference type="InterPro" id="IPR050596">
    <property type="entry name" value="AspAT/PAT-like"/>
</dbReference>
<dbReference type="SUPFAM" id="SSF53383">
    <property type="entry name" value="PLP-dependent transferases"/>
    <property type="match status" value="1"/>
</dbReference>
<dbReference type="InterPro" id="IPR015424">
    <property type="entry name" value="PyrdxlP-dep_Trfase"/>
</dbReference>
<evidence type="ECO:0000256" key="4">
    <source>
        <dbReference type="ARBA" id="ARBA00022679"/>
    </source>
</evidence>
<dbReference type="OrthoDB" id="9763453at2"/>
<protein>
    <submittedName>
        <fullName evidence="7">Pyridoxal phosphate-dependent aminotransferase</fullName>
    </submittedName>
</protein>
<keyword evidence="4 7" id="KW-0808">Transferase</keyword>
<comment type="similarity">
    <text evidence="2">Belongs to the class-I pyridoxal-phosphate-dependent aminotransferase family.</text>
</comment>
<dbReference type="PANTHER" id="PTHR46383:SF2">
    <property type="entry name" value="AMINOTRANSFERASE"/>
    <property type="match status" value="1"/>
</dbReference>
<comment type="cofactor">
    <cofactor evidence="1">
        <name>pyridoxal 5'-phosphate</name>
        <dbReference type="ChEBI" id="CHEBI:597326"/>
    </cofactor>
</comment>
<keyword evidence="3 7" id="KW-0032">Aminotransferase</keyword>
<keyword evidence="8" id="KW-1185">Reference proteome</keyword>
<evidence type="ECO:0000256" key="5">
    <source>
        <dbReference type="ARBA" id="ARBA00022898"/>
    </source>
</evidence>
<feature type="domain" description="Aminotransferase class I/classII large" evidence="6">
    <location>
        <begin position="69"/>
        <end position="379"/>
    </location>
</feature>
<accession>A0A5C4J6P1</accession>
<dbReference type="GO" id="GO:0006520">
    <property type="term" value="P:amino acid metabolic process"/>
    <property type="evidence" value="ECO:0007669"/>
    <property type="project" value="InterPro"/>
</dbReference>
<dbReference type="AlphaFoldDB" id="A0A5C4J6P1"/>
<dbReference type="GO" id="GO:0030170">
    <property type="term" value="F:pyridoxal phosphate binding"/>
    <property type="evidence" value="ECO:0007669"/>
    <property type="project" value="InterPro"/>
</dbReference>
<keyword evidence="5" id="KW-0663">Pyridoxal phosphate</keyword>
<dbReference type="Gene3D" id="3.40.640.10">
    <property type="entry name" value="Type I PLP-dependent aspartate aminotransferase-like (Major domain)"/>
    <property type="match status" value="1"/>
</dbReference>